<accession>A0A1Y3BQJ0</accession>
<reference evidence="2 3" key="1">
    <citation type="submission" date="2017-03" db="EMBL/GenBank/DDBJ databases">
        <title>Genome Survey of Euroglyphus maynei.</title>
        <authorList>
            <person name="Arlian L.G."/>
            <person name="Morgan M.S."/>
            <person name="Rider S.D."/>
        </authorList>
    </citation>
    <scope>NUCLEOTIDE SEQUENCE [LARGE SCALE GENOMIC DNA]</scope>
    <source>
        <strain evidence="2">Arlian Lab</strain>
        <tissue evidence="2">Whole body</tissue>
    </source>
</reference>
<keyword evidence="3" id="KW-1185">Reference proteome</keyword>
<dbReference type="OrthoDB" id="10357742at2759"/>
<gene>
    <name evidence="2" type="ORF">BLA29_004301</name>
</gene>
<dbReference type="AlphaFoldDB" id="A0A1Y3BQJ0"/>
<feature type="compositionally biased region" description="Basic and acidic residues" evidence="1">
    <location>
        <begin position="33"/>
        <end position="55"/>
    </location>
</feature>
<feature type="non-terminal residue" evidence="2">
    <location>
        <position position="72"/>
    </location>
</feature>
<name>A0A1Y3BQJ0_EURMA</name>
<dbReference type="EMBL" id="MUJZ01008948">
    <property type="protein sequence ID" value="OTF82337.1"/>
    <property type="molecule type" value="Genomic_DNA"/>
</dbReference>
<organism evidence="2 3">
    <name type="scientific">Euroglyphus maynei</name>
    <name type="common">Mayne's house dust mite</name>
    <dbReference type="NCBI Taxonomy" id="6958"/>
    <lineage>
        <taxon>Eukaryota</taxon>
        <taxon>Metazoa</taxon>
        <taxon>Ecdysozoa</taxon>
        <taxon>Arthropoda</taxon>
        <taxon>Chelicerata</taxon>
        <taxon>Arachnida</taxon>
        <taxon>Acari</taxon>
        <taxon>Acariformes</taxon>
        <taxon>Sarcoptiformes</taxon>
        <taxon>Astigmata</taxon>
        <taxon>Psoroptidia</taxon>
        <taxon>Analgoidea</taxon>
        <taxon>Pyroglyphidae</taxon>
        <taxon>Pyroglyphinae</taxon>
        <taxon>Euroglyphus</taxon>
    </lineage>
</organism>
<proteinExistence type="predicted"/>
<evidence type="ECO:0000256" key="1">
    <source>
        <dbReference type="SAM" id="MobiDB-lite"/>
    </source>
</evidence>
<evidence type="ECO:0000313" key="3">
    <source>
        <dbReference type="Proteomes" id="UP000194236"/>
    </source>
</evidence>
<sequence length="72" mass="8476">MNDQQEPGPSSKSVMKENLDDFLRYFNIVRDDKTENGDEKSFDDQWKNDESKLLPEEVDSNDNLDFKSPEFN</sequence>
<dbReference type="Proteomes" id="UP000194236">
    <property type="component" value="Unassembled WGS sequence"/>
</dbReference>
<protein>
    <submittedName>
        <fullName evidence="2">Uncharacterized protein</fullName>
    </submittedName>
</protein>
<evidence type="ECO:0000313" key="2">
    <source>
        <dbReference type="EMBL" id="OTF82337.1"/>
    </source>
</evidence>
<comment type="caution">
    <text evidence="2">The sequence shown here is derived from an EMBL/GenBank/DDBJ whole genome shotgun (WGS) entry which is preliminary data.</text>
</comment>
<feature type="region of interest" description="Disordered" evidence="1">
    <location>
        <begin position="33"/>
        <end position="72"/>
    </location>
</feature>